<keyword evidence="19" id="KW-0963">Cytoplasm</keyword>
<keyword evidence="14 19" id="KW-0779">Telomere</keyword>
<dbReference type="FunFam" id="3.30.470.30:FF:000006">
    <property type="entry name" value="Cap methyltransferase 1"/>
    <property type="match status" value="1"/>
</dbReference>
<evidence type="ECO:0000256" key="18">
    <source>
        <dbReference type="ARBA" id="ARBA00049042"/>
    </source>
</evidence>
<evidence type="ECO:0000256" key="5">
    <source>
        <dbReference type="ARBA" id="ARBA00022664"/>
    </source>
</evidence>
<comment type="domain">
    <text evidence="19">The FHA domain specifically recognizes and binds ATM-phosphorylated MDC1 and phosphorylated HERC2.</text>
</comment>
<evidence type="ECO:0000256" key="20">
    <source>
        <dbReference type="RuleBase" id="RU368012"/>
    </source>
</evidence>
<dbReference type="FunFam" id="2.60.200.20:FF:000015">
    <property type="entry name" value="E3 ubiquitin-protein ligase RNF8"/>
    <property type="match status" value="1"/>
</dbReference>
<dbReference type="Gene3D" id="3.30.40.10">
    <property type="entry name" value="Zinc/RING finger domain, C3HC4 (zinc finger)"/>
    <property type="match status" value="2"/>
</dbReference>
<keyword evidence="19" id="KW-0158">Chromosome</keyword>
<evidence type="ECO:0000256" key="14">
    <source>
        <dbReference type="ARBA" id="ARBA00022895"/>
    </source>
</evidence>
<dbReference type="Pfam" id="PF00097">
    <property type="entry name" value="zf-C3HC4"/>
    <property type="match status" value="2"/>
</dbReference>
<dbReference type="InterPro" id="IPR029063">
    <property type="entry name" value="SAM-dependent_MTases_sf"/>
</dbReference>
<feature type="domain" description="WW" evidence="24">
    <location>
        <begin position="1356"/>
        <end position="1390"/>
    </location>
</feature>
<sequence length="1439" mass="164344">MSLDGSPGPLSVFHATCMGQLWERTEKEVTLGRGFGVTYQLVSKLCPLMISRNHCVLKQNTEGQWTIMDNKSLNGVWLNRVRLEPLEVYSLHTGDRVQLGVPLENKESAEYEYEVTEEDWEKMCPYLAPKNDQILGKNKGLRTKRKCSLDELEGPEAEGPSHLKFKMNKVSSEPGQPLRSRGKGELASGPSEHWEPQVTSLEPSENVSGAHVFSGPTKVLALHHHKRKASNLSVSQSRLELFKVTMSRILKLKTQMQEKQVAVLNEKKQTQKGDSTNIVQMEQELQDLQSQLCAEQAQQEARVEQLEKTFEEEQQYLQGLEKEQGEEDLKQQLAQALQEHQALMEELNRSKKDFEAIIQAKNKELEQTKEEKEKVQAQKEEVLSHMNDVLENELQCIICSEYFIEAVTLNCAHSFCSYCINEWMKRKVECPICRKDIKSKTPSLVLDNCISKMVDNLSSEVKERRTDLIKRRKELLCLRLERPLAKGHVPGQSTRDLMDEKAVTLNCAHSFCSYCINEWMKRKVECPICRKDIKSKTPSLVLDNCISKMVDNLSSEVKERRTDLIKRRKVTMKRRNDPECTAPIKKQKKRVAELALSLSSTSDDEPPSSINHAAKVSTTSLSGSDSETEGKQRSSDDAFKADSLVEGTSSRYSMYNSVSQKLMAKMGFREGEGLGKYSQGRKDIVEASNQKGRRGLGLTLQGFEQELNVDWRDEPELGGDKTSRIADETVQNRPSACEQVSWFPECTTEIPDTEEMSDWMVVGKRKMIIEDETEFCGEDLLHSVLHCKSVFDVLDGEEMRRARTRANPYEMIRGVFFLNRAAMKMANMDFVFDRIFTNPRDSYGRPLVKDREAELLYFADVCAGPGGFSEYVLWRKKWHAKGFGMTLKGPNDFKLEDFYSASSELFEPYYGEGGIDGDGDITRPENITAFRNFVLDNTDRKGVHFLMADGGFSVEGQENLQEILSKQLLLCQFLMALSVVRTGGHFICKTFDLFTPFSVGLIYLLYCCFERVCLFKPITSRPANSERYVVCKGLKVGIDDVREYLFSVNIKLNQLRNTDSDVNLVVPVEVIKGDHEFTDYMIRSNESHCSLQIKALAKIHAFVQDTHCSLQIKALAKIHAFVQDTTLSEPRQAEIRKQCLRLWGIPDQARVAPSSSDPKSKFFELIQGTEIDIFSYKPTLLTSKTLEKIRPVLDYRCMVSGSEQKFLLGLGKSQIYTWDGRQSDRWVKLDLKTELPRDTLLSVEIVHELKGEGKAQRKISAIHILDVLVLNGSDVREQHFNQRIQLAEKFVKAVSKPSRPDMNPIRVKEVYRLEEMEKIFVRLEMKIIKGSSGTPKLSYTGRDDRHFVPTGLYIVRTVNEPWTMAFSKSFKRKFFYNKKTKSSTFELPADAIAPFHICYYGRLFWEWGDGIRVHDSQKPQDPDKLSKEDVLSFIQTHSA</sequence>
<name>S7PNI5_MYOBR</name>
<dbReference type="GO" id="GO:0006302">
    <property type="term" value="P:double-strand break repair"/>
    <property type="evidence" value="ECO:0007669"/>
    <property type="project" value="UniProtKB-UniRule"/>
</dbReference>
<feature type="region of interest" description="Disordered" evidence="22">
    <location>
        <begin position="568"/>
        <end position="642"/>
    </location>
</feature>
<dbReference type="SMART" id="SM00184">
    <property type="entry name" value="RING"/>
    <property type="match status" value="2"/>
</dbReference>
<comment type="pathway">
    <text evidence="19">Protein modification; protein ubiquitination.</text>
</comment>
<evidence type="ECO:0000256" key="10">
    <source>
        <dbReference type="ARBA" id="ARBA00022771"/>
    </source>
</evidence>
<dbReference type="InterPro" id="IPR013083">
    <property type="entry name" value="Znf_RING/FYVE/PHD"/>
</dbReference>
<dbReference type="InterPro" id="IPR017335">
    <property type="entry name" value="RNF8"/>
</dbReference>
<dbReference type="SMART" id="SM00443">
    <property type="entry name" value="G_patch"/>
    <property type="match status" value="1"/>
</dbReference>
<evidence type="ECO:0000256" key="3">
    <source>
        <dbReference type="ARBA" id="ARBA00011551"/>
    </source>
</evidence>
<dbReference type="Gene3D" id="1.20.5.170">
    <property type="match status" value="1"/>
</dbReference>
<dbReference type="InterPro" id="IPR000467">
    <property type="entry name" value="G_patch_dom"/>
</dbReference>
<dbReference type="GO" id="GO:0051301">
    <property type="term" value="P:cell division"/>
    <property type="evidence" value="ECO:0007669"/>
    <property type="project" value="UniProtKB-KW"/>
</dbReference>
<feature type="compositionally biased region" description="Basic and acidic residues" evidence="22">
    <location>
        <begin position="628"/>
        <end position="640"/>
    </location>
</feature>
<dbReference type="InterPro" id="IPR050851">
    <property type="entry name" value="mRNA_Cap_2O-Ribose_MeTrfase"/>
</dbReference>
<accession>S7PNI5</accession>
<evidence type="ECO:0000256" key="2">
    <source>
        <dbReference type="ARBA" id="ARBA00005797"/>
    </source>
</evidence>
<dbReference type="GO" id="GO:0061630">
    <property type="term" value="F:ubiquitin protein ligase activity"/>
    <property type="evidence" value="ECO:0007669"/>
    <property type="project" value="UniProtKB-EC"/>
</dbReference>
<dbReference type="Pfam" id="PF01728">
    <property type="entry name" value="FtsJ"/>
    <property type="match status" value="1"/>
</dbReference>
<keyword evidence="11 19" id="KW-0833">Ubl conjugation pathway</keyword>
<dbReference type="PROSITE" id="PS50174">
    <property type="entry name" value="G_PATCH"/>
    <property type="match status" value="1"/>
</dbReference>
<dbReference type="Gene3D" id="2.60.200.20">
    <property type="match status" value="1"/>
</dbReference>
<dbReference type="PROSITE" id="PS00518">
    <property type="entry name" value="ZF_RING_1"/>
    <property type="match status" value="2"/>
</dbReference>
<keyword evidence="17 19" id="KW-0539">Nucleus</keyword>
<evidence type="ECO:0000259" key="27">
    <source>
        <dbReference type="PROSITE" id="PS51613"/>
    </source>
</evidence>
<dbReference type="Gene3D" id="3.40.50.12760">
    <property type="match status" value="2"/>
</dbReference>
<dbReference type="InterPro" id="IPR008984">
    <property type="entry name" value="SMAD_FHA_dom_sf"/>
</dbReference>
<dbReference type="SUPFAM" id="SSF57850">
    <property type="entry name" value="RING/U-box"/>
    <property type="match status" value="2"/>
</dbReference>
<comment type="catalytic activity">
    <reaction evidence="18 20">
        <text>a 5'-end (N(7)-methyl 5'-triphosphoguanosine)-ribonucleoside in mRNA + S-adenosyl-L-methionine = a 5'-end (N(7)-methyl 5'-triphosphoguanosine)-(2'-O-methyl-ribonucleoside) in mRNA + S-adenosyl-L-homocysteine + H(+)</text>
        <dbReference type="Rhea" id="RHEA:67020"/>
        <dbReference type="Rhea" id="RHEA-COMP:17167"/>
        <dbReference type="Rhea" id="RHEA-COMP:17168"/>
        <dbReference type="ChEBI" id="CHEBI:15378"/>
        <dbReference type="ChEBI" id="CHEBI:57856"/>
        <dbReference type="ChEBI" id="CHEBI:59789"/>
        <dbReference type="ChEBI" id="CHEBI:156461"/>
        <dbReference type="ChEBI" id="CHEBI:167609"/>
        <dbReference type="EC" id="2.1.1.57"/>
    </reaction>
</comment>
<dbReference type="FunFam" id="3.30.40.10:FF:000242">
    <property type="entry name" value="E3 ubiquitin-protein ligase RNF8"/>
    <property type="match status" value="1"/>
</dbReference>
<dbReference type="InterPro" id="IPR002877">
    <property type="entry name" value="RNA_MeTrfase_FtsJ_dom"/>
</dbReference>
<proteinExistence type="inferred from homology"/>
<evidence type="ECO:0000256" key="11">
    <source>
        <dbReference type="ARBA" id="ARBA00022786"/>
    </source>
</evidence>
<comment type="similarity">
    <text evidence="2">Belongs to the CHFR family.</text>
</comment>
<dbReference type="Pfam" id="PF00498">
    <property type="entry name" value="FHA"/>
    <property type="match status" value="1"/>
</dbReference>
<feature type="compositionally biased region" description="Polar residues" evidence="22">
    <location>
        <begin position="197"/>
        <end position="207"/>
    </location>
</feature>
<keyword evidence="4 20" id="KW-0489">Methyltransferase</keyword>
<dbReference type="InterPro" id="IPR000253">
    <property type="entry name" value="FHA_dom"/>
</dbReference>
<comment type="subunit">
    <text evidence="19">Homodimer. Forms a E2-E3 ubiquitin ligase complex composed of the RNF8 homodimer and a E2 heterodimer of UBE2N and UBE2V2. Interacts with class III E2s, including UBE2E1, UBE2E2, and UBE2E3 and with UBE2N. Interacts with RXRA. Interacts (via FHA domain) with phosphorylated HERC2 (via C-terminus). Interacts with PIWIL1; leading to sequester RNF8 in the cytoplasm.</text>
</comment>
<feature type="domain" description="RrmJ-type SAM-dependent 2'-O-MTase" evidence="27">
    <location>
        <begin position="816"/>
        <end position="1035"/>
    </location>
</feature>
<dbReference type="GO" id="GO:0030496">
    <property type="term" value="C:midbody"/>
    <property type="evidence" value="ECO:0007669"/>
    <property type="project" value="UniProtKB-SubCell"/>
</dbReference>
<evidence type="ECO:0000256" key="17">
    <source>
        <dbReference type="ARBA" id="ARBA00023242"/>
    </source>
</evidence>
<evidence type="ECO:0000256" key="21">
    <source>
        <dbReference type="SAM" id="Coils"/>
    </source>
</evidence>
<comment type="caution">
    <text evidence="19">According to a well-established model, RNF8 initiate H2A 'Lys-63'-linked ubiquitination leading to recruitment of RNF168 to amplify H2A 'Lys-63'-linked ubiquitination. However, other data suggest that RNF168 is the priming ubiquitin ligase by mediating monoubiquitination of 'Lys-13' and 'Lys-15' of nucleosomal histone H2A (H2AK13Ub and H2AK15Ub respectively). These data suggest that RNF168 might be recruited to DSBs sites in a RNF8-dependent manner by binding to non-histone proteins ubiquitinated via 'Lys-63'-linked and initiates monoubiquitination of H2A, which is then amplified by RNF8. Additional evidences are however required to confirm these data.</text>
</comment>
<dbReference type="eggNOG" id="KOG3673">
    <property type="taxonomic scope" value="Eukaryota"/>
</dbReference>
<comment type="function">
    <text evidence="1">S-adenosyl-L-methionine-dependent methyltransferase that mediates mRNA cap1 2'-O-ribose methylation to the 5'-cap structure of mRNAs. Methylates the ribose of the first nucleotide of a m(7)GpppG-capped mRNA and small nuclear RNA (snRNA) to produce m(7)GpppRm (cap1). Displays a preference for cap0 transcripts. Cap1 modification is linked to higher levels of translation. May be involved in the interferon response pathway.</text>
</comment>
<keyword evidence="19" id="KW-0131">Cell cycle</keyword>
<comment type="PTM">
    <text evidence="19">Autoubiquitinated through 'Lys-48' and 'Lys-63' of ubiquitin. 'Lys-63' polyubiquitination is mediated by UBE2N. 'Lys-29'-type polyubiquitination is also observed, but it doesn't require its own functional RING-type zinc finger.</text>
</comment>
<dbReference type="GO" id="GO:0008270">
    <property type="term" value="F:zinc ion binding"/>
    <property type="evidence" value="ECO:0007669"/>
    <property type="project" value="UniProtKB-KW"/>
</dbReference>
<keyword evidence="29" id="KW-1185">Reference proteome</keyword>
<evidence type="ECO:0000256" key="6">
    <source>
        <dbReference type="ARBA" id="ARBA00022679"/>
    </source>
</evidence>
<dbReference type="GO" id="GO:0003682">
    <property type="term" value="F:chromatin binding"/>
    <property type="evidence" value="ECO:0007669"/>
    <property type="project" value="UniProtKB-UniRule"/>
</dbReference>
<dbReference type="PROSITE" id="PS01159">
    <property type="entry name" value="WW_DOMAIN_1"/>
    <property type="match status" value="1"/>
</dbReference>
<comment type="function">
    <text evidence="19">E3 ubiquitin-protein ligase that plays a key role in DNA damage signaling via 2 distinct roles: by mediating the 'Lys-63'-linked ubiquitination of histones H2A and H2AX and promoting the recruitment of DNA repair proteins at double-strand breaks (DSBs) sites, and by catalyzing 'Lys-48'-linked ubiquitination to remove target proteins from DNA damage sites. Following DNA DSBs, it is recruited to the sites of damage by ATM-phosphorylated MDC1 and catalyzes the 'Lys-63'-linked ubiquitination of histones H2A and H2AX, thereby promoting the formation of TP53BP1 and BRCA1 ionizing radiation-induced foci (IRIF). Also controls the recruitment of UIMC1-BRCC3 (RAP80-BRCC36) and PAXIP1/PTIP to DNA damage sites. Also recruited at DNA interstrand cross-links (ICLs) sites and catalyzes 'Lys-63'-linked ubiquitination of histones H2A and H2AX, leading to recruitment of FAAP20 and Fanconi anemia (FA) complex, followed by interstrand cross-link repair. H2A ubiquitination also mediates the ATM-dependent transcriptional silencing at regions flanking DSBs in cis, a mechanism to avoid collision between transcription and repair intermediates. Promotes the formation of 'Lys-63'-linked polyubiquitin chains via interactions with the specific ubiquitin-conjugating UBE2N/UBC13 and ubiquitinates non-histone substrates such as PCNA. Substrates that are polyubiquitinated at 'Lys-63' are usually not targeted for degradation. Also catalyzes the formation of 'Lys-48'-linked polyubiquitin chains via interaction with the ubiquitin-conjugating UBE2L6/UBCH8, leading to degradation of substrate proteins such as CHEK2, JMJD2A/KDM4A and KU80/XRCC5: it is still unclear how the preference toward 'Lys-48'- versus 'Lys-63'-linked ubiquitination is regulated but it could be due to RNF8 ability to interact with specific E2 specific ligases. For instance, interaction with phosphorylated HERC2 promotes the association between RNF8 and UBE2N/UBC13 and favors the specific formation of 'Lys-63'-linked ubiquitin chains. Promotes non-homologous end joining (NHEJ) by promoting the 'Lys-48'-linked ubiquitination and degradation the of KU80/XRCC5. Following DNA damage, mediates the ubiquitination and degradation of JMJD2A/KDM4A in collaboration with RNF168, leading to unmask H4K20me2 mark and promote the recruitment of TP53BP1 at DNA damage sites. Following DNA damage, mediates the ubiquitination and degradation of POLD4/p12, a subunit of DNA polymerase delta. In the absence of POLD4, DNA polymerase delta complex exhibits higher proofreading activity. In addition to its function in damage signaling, also plays a role in higher-order chromatin structure by mediating extensive chromatin decondensation. Involved in the activation of ATM by promoting histone H2B ubiquitination, which indirectly triggers histone H4 'Lys-16' acetylation (H4K16ac), establishing a chromatin environment that promotes efficient activation of ATM kinase. Required in the testis, where it plays a role in the replacement of histones during spermatogenesis. At uncapped telomeres, promotes the joining of deprotected chromosome ends by inducing H2A ubiquitination and TP53BP1 recruitment, suggesting that it may enhance cancer development by aggravating telomere-induced genome instability in case of telomeric crisis. Promotes the assembly of RAD51 at DNA DSBs in the absence of BRCA1 and TP53BP1 Also involved in class switch recombination in immune system, via its role in regulation of DSBs repair. May be required for proper exit from mitosis after spindle checkpoint activation and may regulate cytokinesis. May play a role in the regulation of RXRA-mediated transcriptional activity. Not involved in RXRA ubiquitination by UBE2E2.</text>
</comment>
<dbReference type="GO" id="GO:0006325">
    <property type="term" value="P:chromatin organization"/>
    <property type="evidence" value="ECO:0007669"/>
    <property type="project" value="UniProtKB-KW"/>
</dbReference>
<dbReference type="GO" id="GO:0006370">
    <property type="term" value="P:7-methylguanosine mRNA capping"/>
    <property type="evidence" value="ECO:0007669"/>
    <property type="project" value="UniProtKB-UniRule"/>
</dbReference>
<evidence type="ECO:0000256" key="8">
    <source>
        <dbReference type="ARBA" id="ARBA00022723"/>
    </source>
</evidence>
<dbReference type="Gene3D" id="3.30.470.30">
    <property type="entry name" value="DNA ligase/mRNA capping enzyme"/>
    <property type="match status" value="1"/>
</dbReference>
<evidence type="ECO:0000256" key="15">
    <source>
        <dbReference type="ARBA" id="ARBA00023042"/>
    </source>
</evidence>
<dbReference type="SMART" id="SM00240">
    <property type="entry name" value="FHA"/>
    <property type="match status" value="1"/>
</dbReference>
<dbReference type="GO" id="GO:0000781">
    <property type="term" value="C:chromosome, telomeric region"/>
    <property type="evidence" value="ECO:0007669"/>
    <property type="project" value="UniProtKB-SubCell"/>
</dbReference>
<dbReference type="SMART" id="SM00456">
    <property type="entry name" value="WW"/>
    <property type="match status" value="1"/>
</dbReference>
<dbReference type="Proteomes" id="UP000052978">
    <property type="component" value="Unassembled WGS sequence"/>
</dbReference>
<evidence type="ECO:0000313" key="29">
    <source>
        <dbReference type="Proteomes" id="UP000052978"/>
    </source>
</evidence>
<evidence type="ECO:0000256" key="16">
    <source>
        <dbReference type="ARBA" id="ARBA00023204"/>
    </source>
</evidence>
<dbReference type="InterPro" id="IPR001202">
    <property type="entry name" value="WW_dom"/>
</dbReference>
<dbReference type="HAMAP" id="MF_03067">
    <property type="entry name" value="RNF8"/>
    <property type="match status" value="1"/>
</dbReference>
<keyword evidence="12 19" id="KW-0862">Zinc</keyword>
<keyword evidence="19" id="KW-0832">Ubl conjugation</keyword>
<evidence type="ECO:0000256" key="9">
    <source>
        <dbReference type="ARBA" id="ARBA00022763"/>
    </source>
</evidence>
<dbReference type="CDD" id="cd16535">
    <property type="entry name" value="RING-HC_RNF8"/>
    <property type="match status" value="2"/>
</dbReference>
<evidence type="ECO:0000256" key="13">
    <source>
        <dbReference type="ARBA" id="ARBA00022853"/>
    </source>
</evidence>
<dbReference type="InterPro" id="IPR001841">
    <property type="entry name" value="Znf_RING"/>
</dbReference>
<evidence type="ECO:0000313" key="28">
    <source>
        <dbReference type="EMBL" id="EPQ12393.1"/>
    </source>
</evidence>
<evidence type="ECO:0000256" key="12">
    <source>
        <dbReference type="ARBA" id="ARBA00022833"/>
    </source>
</evidence>
<comment type="subunit">
    <text evidence="3">Interacts with POLR2A (via C-terminus).</text>
</comment>
<dbReference type="GO" id="GO:0003676">
    <property type="term" value="F:nucleic acid binding"/>
    <property type="evidence" value="ECO:0007669"/>
    <property type="project" value="UniProtKB-UniRule"/>
</dbReference>
<dbReference type="SUPFAM" id="SSF49879">
    <property type="entry name" value="SMAD/FHA domain"/>
    <property type="match status" value="1"/>
</dbReference>
<dbReference type="GO" id="GO:0043130">
    <property type="term" value="F:ubiquitin binding"/>
    <property type="evidence" value="ECO:0007669"/>
    <property type="project" value="UniProtKB-UniRule"/>
</dbReference>
<dbReference type="Pfam" id="PF01585">
    <property type="entry name" value="G-patch"/>
    <property type="match status" value="1"/>
</dbReference>
<dbReference type="GO" id="GO:0042393">
    <property type="term" value="F:histone binding"/>
    <property type="evidence" value="ECO:0007669"/>
    <property type="project" value="UniProtKB-UniRule"/>
</dbReference>
<evidence type="ECO:0000259" key="24">
    <source>
        <dbReference type="PROSITE" id="PS50020"/>
    </source>
</evidence>
<feature type="domain" description="RING-type" evidence="25">
    <location>
        <begin position="396"/>
        <end position="434"/>
    </location>
</feature>
<keyword evidence="21" id="KW-0175">Coiled coil</keyword>
<gene>
    <name evidence="19" type="primary">RNF8</name>
    <name evidence="28" type="ORF">D623_10016942</name>
</gene>
<keyword evidence="19" id="KW-0498">Mitosis</keyword>
<feature type="region of interest" description="Required for interaction with PIWIL1" evidence="19">
    <location>
        <begin position="59"/>
        <end position="63"/>
    </location>
</feature>
<dbReference type="GO" id="GO:0016556">
    <property type="term" value="P:mRNA modification"/>
    <property type="evidence" value="ECO:0007669"/>
    <property type="project" value="UniProtKB-UniRule"/>
</dbReference>
<dbReference type="GO" id="GO:0000151">
    <property type="term" value="C:ubiquitin ligase complex"/>
    <property type="evidence" value="ECO:0007669"/>
    <property type="project" value="UniProtKB-UniRule"/>
</dbReference>
<reference evidence="28 29" key="1">
    <citation type="journal article" date="2013" name="Nat. Commun.">
        <title>Genome analysis reveals insights into physiology and longevity of the Brandt's bat Myotis brandtii.</title>
        <authorList>
            <person name="Seim I."/>
            <person name="Fang X."/>
            <person name="Xiong Z."/>
            <person name="Lobanov A.V."/>
            <person name="Huang Z."/>
            <person name="Ma S."/>
            <person name="Feng Y."/>
            <person name="Turanov A.A."/>
            <person name="Zhu Y."/>
            <person name="Lenz T.L."/>
            <person name="Gerashchenko M.V."/>
            <person name="Fan D."/>
            <person name="Hee Yim S."/>
            <person name="Yao X."/>
            <person name="Jordan D."/>
            <person name="Xiong Y."/>
            <person name="Ma Y."/>
            <person name="Lyapunov A.N."/>
            <person name="Chen G."/>
            <person name="Kulakova O.I."/>
            <person name="Sun Y."/>
            <person name="Lee S.G."/>
            <person name="Bronson R.T."/>
            <person name="Moskalev A.A."/>
            <person name="Sunyaev S.R."/>
            <person name="Zhang G."/>
            <person name="Krogh A."/>
            <person name="Wang J."/>
            <person name="Gladyshev V.N."/>
        </authorList>
    </citation>
    <scope>NUCLEOTIDE SEQUENCE [LARGE SCALE GENOMIC DNA]</scope>
</reference>
<feature type="domain" description="RING-type" evidence="25">
    <location>
        <begin position="476"/>
        <end position="530"/>
    </location>
</feature>
<dbReference type="PANTHER" id="PTHR16121">
    <property type="entry name" value="CAP-SPECIFIC MRNA (NUCLEOSIDE-2'-O-)-METHYLTRANSFERASE 1-RELATED"/>
    <property type="match status" value="1"/>
</dbReference>
<dbReference type="SUPFAM" id="SSF53335">
    <property type="entry name" value="S-adenosyl-L-methionine-dependent methyltransferases"/>
    <property type="match status" value="1"/>
</dbReference>
<dbReference type="GO" id="GO:0005634">
    <property type="term" value="C:nucleus"/>
    <property type="evidence" value="ECO:0007669"/>
    <property type="project" value="UniProtKB-SubCell"/>
</dbReference>
<comment type="subcellular location">
    <subcellularLocation>
        <location evidence="19">Nucleus</location>
    </subcellularLocation>
    <subcellularLocation>
        <location evidence="19">Cytoplasm</location>
    </subcellularLocation>
    <subcellularLocation>
        <location evidence="19">Midbody</location>
    </subcellularLocation>
    <subcellularLocation>
        <location evidence="19">Chromosome</location>
        <location evidence="19">Telomere</location>
    </subcellularLocation>
    <text evidence="19">Recruited at uncapped telomeres. Following DNA double-strand breaks, recruited to the sites of damage. During prophase, concomitant with nuclear envelope breakdown, localizes throughout the cell, with a dotted pattern. In telophase, again in the nucleus and also with a discrete dotted pattern in the cytoplasm. In late telophase and during cytokinesis, localizes in the midbody of the tubulin bridge joining the daughter cells. Does not seem to be associated with condensed chromosomes at any time during the cell cycle. During spermatogenesis, sequestered in the cytoplasm by PIWIL1: RNF8 is released following ubiquitination and degradation of PIWIL1.</text>
</comment>
<keyword evidence="13 19" id="KW-0156">Chromatin regulator</keyword>
<evidence type="ECO:0000256" key="22">
    <source>
        <dbReference type="SAM" id="MobiDB-lite"/>
    </source>
</evidence>
<keyword evidence="7 20" id="KW-0949">S-adenosyl-L-methionine</keyword>
<dbReference type="GO" id="GO:0032259">
    <property type="term" value="P:methylation"/>
    <property type="evidence" value="ECO:0007669"/>
    <property type="project" value="UniProtKB-KW"/>
</dbReference>
<dbReference type="InterPro" id="IPR017907">
    <property type="entry name" value="Znf_RING_CS"/>
</dbReference>
<dbReference type="PROSITE" id="PS50006">
    <property type="entry name" value="FHA_DOMAIN"/>
    <property type="match status" value="1"/>
</dbReference>
<dbReference type="EC" id="2.3.2.27" evidence="19"/>
<keyword evidence="10 19" id="KW-0863">Zinc-finger</keyword>
<evidence type="ECO:0000256" key="19">
    <source>
        <dbReference type="HAMAP-Rule" id="MF_03067"/>
    </source>
</evidence>
<dbReference type="FunFam" id="1.20.5.170:FF:000050">
    <property type="entry name" value="E3 ubiquitin-protein ligase RNF8"/>
    <property type="match status" value="1"/>
</dbReference>
<dbReference type="CDD" id="cd22663">
    <property type="entry name" value="FHA_RNF8"/>
    <property type="match status" value="1"/>
</dbReference>
<dbReference type="PROSITE" id="PS50020">
    <property type="entry name" value="WW_DOMAIN_2"/>
    <property type="match status" value="1"/>
</dbReference>
<keyword evidence="8 19" id="KW-0479">Metal-binding</keyword>
<comment type="similarity">
    <text evidence="19">Belongs to the RNF8 family.</text>
</comment>
<feature type="domain" description="G-patch" evidence="26">
    <location>
        <begin position="655"/>
        <end position="701"/>
    </location>
</feature>
<feature type="coiled-coil region" evidence="21">
    <location>
        <begin position="289"/>
        <end position="385"/>
    </location>
</feature>
<keyword evidence="16 19" id="KW-0234">DNA repair</keyword>
<keyword evidence="5 20" id="KW-0507">mRNA processing</keyword>
<evidence type="ECO:0000259" key="23">
    <source>
        <dbReference type="PROSITE" id="PS50006"/>
    </source>
</evidence>
<feature type="domain" description="FHA" evidence="23">
    <location>
        <begin position="29"/>
        <end position="83"/>
    </location>
</feature>
<evidence type="ECO:0000256" key="4">
    <source>
        <dbReference type="ARBA" id="ARBA00022603"/>
    </source>
</evidence>
<comment type="function">
    <text evidence="20">S-adenosyl-L-methionine-dependent methyltransferase that mediates RNA cap1 2'-O-ribose methylation to the 5'-cap structure of RNAs. Methylates the ribose of the first nucleotide of a m(7)GpppG-capped mRNA to produce m(7)GpppNmp (cap1).</text>
</comment>
<protein>
    <recommendedName>
        <fullName evidence="19">E3 ubiquitin-protein ligase RNF8</fullName>
        <ecNumber evidence="19">2.3.2.27</ecNumber>
    </recommendedName>
    <alternativeName>
        <fullName evidence="19">RING finger protein 8</fullName>
    </alternativeName>
    <alternativeName>
        <fullName evidence="19">RING-type E3 ubiquitin transferase RNF8</fullName>
    </alternativeName>
</protein>
<keyword evidence="9 19" id="KW-0227">DNA damage</keyword>
<dbReference type="PROSITE" id="PS51613">
    <property type="entry name" value="SAM_MT_RRMJ"/>
    <property type="match status" value="1"/>
</dbReference>
<keyword evidence="19" id="KW-0132">Cell division</keyword>
<dbReference type="InterPro" id="IPR025816">
    <property type="entry name" value="RrmJ-type_MeTrfase"/>
</dbReference>
<dbReference type="EMBL" id="KE163510">
    <property type="protein sequence ID" value="EPQ12393.1"/>
    <property type="molecule type" value="Genomic_DNA"/>
</dbReference>
<dbReference type="GO" id="GO:0016567">
    <property type="term" value="P:protein ubiquitination"/>
    <property type="evidence" value="ECO:0007669"/>
    <property type="project" value="UniProtKB-UniRule"/>
</dbReference>
<evidence type="ECO:0000256" key="1">
    <source>
        <dbReference type="ARBA" id="ARBA00002664"/>
    </source>
</evidence>
<dbReference type="GO" id="GO:0045739">
    <property type="term" value="P:positive regulation of DNA repair"/>
    <property type="evidence" value="ECO:0007669"/>
    <property type="project" value="UniProtKB-UniRule"/>
</dbReference>
<evidence type="ECO:0000256" key="7">
    <source>
        <dbReference type="ARBA" id="ARBA00022691"/>
    </source>
</evidence>
<dbReference type="InterPro" id="IPR018957">
    <property type="entry name" value="Znf_C3HC4_RING-type"/>
</dbReference>
<evidence type="ECO:0000259" key="25">
    <source>
        <dbReference type="PROSITE" id="PS50089"/>
    </source>
</evidence>
<dbReference type="PANTHER" id="PTHR16121:SF0">
    <property type="entry name" value="CAP-SPECIFIC MRNA (NUCLEOSIDE-2'-O-)-METHYLTRANSFERASE 1"/>
    <property type="match status" value="1"/>
</dbReference>
<dbReference type="GO" id="GO:0005737">
    <property type="term" value="C:cytoplasm"/>
    <property type="evidence" value="ECO:0007669"/>
    <property type="project" value="UniProtKB-SubCell"/>
</dbReference>
<evidence type="ECO:0000259" key="26">
    <source>
        <dbReference type="PROSITE" id="PS50174"/>
    </source>
</evidence>
<keyword evidence="6 19" id="KW-0808">Transferase</keyword>
<comment type="catalytic activity">
    <reaction evidence="19">
        <text>S-ubiquitinyl-[E2 ubiquitin-conjugating enzyme]-L-cysteine + [acceptor protein]-L-lysine = [E2 ubiquitin-conjugating enzyme]-L-cysteine + N(6)-ubiquitinyl-[acceptor protein]-L-lysine.</text>
        <dbReference type="EC" id="2.3.2.27"/>
    </reaction>
</comment>
<dbReference type="GO" id="GO:0004483">
    <property type="term" value="F:methyltransferase cap1 activity"/>
    <property type="evidence" value="ECO:0007669"/>
    <property type="project" value="UniProtKB-UniRule"/>
</dbReference>
<feature type="compositionally biased region" description="Polar residues" evidence="22">
    <location>
        <begin position="608"/>
        <end position="625"/>
    </location>
</feature>
<dbReference type="FunFam" id="3.40.50.12760:FF:000001">
    <property type="entry name" value="Cap methyltransferase 1"/>
    <property type="match status" value="1"/>
</dbReference>
<keyword evidence="15 20" id="KW-0506">mRNA capping</keyword>
<dbReference type="GO" id="GO:0010212">
    <property type="term" value="P:response to ionizing radiation"/>
    <property type="evidence" value="ECO:0007669"/>
    <property type="project" value="UniProtKB-UniRule"/>
</dbReference>
<dbReference type="UniPathway" id="UPA00143"/>
<feature type="region of interest" description="Disordered" evidence="22">
    <location>
        <begin position="150"/>
        <end position="208"/>
    </location>
</feature>
<dbReference type="PROSITE" id="PS50089">
    <property type="entry name" value="ZF_RING_2"/>
    <property type="match status" value="2"/>
</dbReference>
<organism evidence="28 29">
    <name type="scientific">Myotis brandtii</name>
    <name type="common">Brandt's bat</name>
    <dbReference type="NCBI Taxonomy" id="109478"/>
    <lineage>
        <taxon>Eukaryota</taxon>
        <taxon>Metazoa</taxon>
        <taxon>Chordata</taxon>
        <taxon>Craniata</taxon>
        <taxon>Vertebrata</taxon>
        <taxon>Euteleostomi</taxon>
        <taxon>Mammalia</taxon>
        <taxon>Eutheria</taxon>
        <taxon>Laurasiatheria</taxon>
        <taxon>Chiroptera</taxon>
        <taxon>Yangochiroptera</taxon>
        <taxon>Vespertilionidae</taxon>
        <taxon>Myotis</taxon>
    </lineage>
</organism>